<dbReference type="CDD" id="cd02980">
    <property type="entry name" value="TRX_Fd_family"/>
    <property type="match status" value="1"/>
</dbReference>
<gene>
    <name evidence="1" type="ORF">DGI_1274</name>
</gene>
<evidence type="ECO:0000313" key="1">
    <source>
        <dbReference type="EMBL" id="AGW13127.1"/>
    </source>
</evidence>
<dbReference type="RefSeq" id="WP_021759916.1">
    <property type="nucleotide sequence ID" value="NC_022444.1"/>
</dbReference>
<dbReference type="OrthoDB" id="9800597at2"/>
<dbReference type="SUPFAM" id="SSF52833">
    <property type="entry name" value="Thioredoxin-like"/>
    <property type="match status" value="1"/>
</dbReference>
<reference evidence="1 2" key="1">
    <citation type="journal article" date="2013" name="J. Bacteriol.">
        <title>Roles of HynAB and Ech, the only two hydrogenases found in the model sulfate reducer Desulfovibrio gigas.</title>
        <authorList>
            <person name="Morais-Silva F.O."/>
            <person name="Santos C.I."/>
            <person name="Rodrigues R."/>
            <person name="Pereira I.A."/>
            <person name="Rodrigues-Pousada C."/>
        </authorList>
    </citation>
    <scope>NUCLEOTIDE SEQUENCE [LARGE SCALE GENOMIC DNA]</scope>
    <source>
        <strain evidence="2">ATCC 19364 / DSM 1382 / NCIMB 9332 / VKM B-1759</strain>
    </source>
</reference>
<dbReference type="Gene3D" id="3.40.30.10">
    <property type="entry name" value="Glutaredoxin"/>
    <property type="match status" value="1"/>
</dbReference>
<dbReference type="PATRIC" id="fig|1121448.10.peg.1268"/>
<dbReference type="AlphaFoldDB" id="T2GB59"/>
<accession>T2GB59</accession>
<dbReference type="KEGG" id="dgg:DGI_1274"/>
<dbReference type="InterPro" id="IPR036249">
    <property type="entry name" value="Thioredoxin-like_sf"/>
</dbReference>
<dbReference type="STRING" id="1121448.DGI_1274"/>
<proteinExistence type="predicted"/>
<dbReference type="Proteomes" id="UP000016587">
    <property type="component" value="Chromosome"/>
</dbReference>
<dbReference type="EMBL" id="CP006585">
    <property type="protein sequence ID" value="AGW13127.1"/>
    <property type="molecule type" value="Genomic_DNA"/>
</dbReference>
<keyword evidence="2" id="KW-1185">Reference proteome</keyword>
<name>T2GB59_MEGG1</name>
<sequence length="99" mass="10766">MEKPTYHILLCQSFRAKGEPKGVCHKKSSGLAGYVEEQILDRGLDALLTTTSCLKQCDNGPVMVIYPQNVWYGGVESEDAVDAILDAMEEGGVAEDFAL</sequence>
<dbReference type="eggNOG" id="COG3411">
    <property type="taxonomic scope" value="Bacteria"/>
</dbReference>
<protein>
    <submittedName>
        <fullName evidence="1">Putative ferredoxin, 2Fe-2S</fullName>
    </submittedName>
</protein>
<reference evidence="2" key="2">
    <citation type="submission" date="2013-07" db="EMBL/GenBank/DDBJ databases">
        <authorList>
            <person name="Morais-Silva F.O."/>
            <person name="Rezende A.M."/>
            <person name="Pimentel C."/>
            <person name="Resende D.M."/>
            <person name="Santos C.I."/>
            <person name="Clemente C."/>
            <person name="de Oliveira L.M."/>
            <person name="da Silva S.M."/>
            <person name="Costa D.A."/>
            <person name="Varela-Raposo A."/>
            <person name="Horacio E.C.A."/>
            <person name="Matos M."/>
            <person name="Flores O."/>
            <person name="Ruiz J.C."/>
            <person name="Rodrigues-Pousada C."/>
        </authorList>
    </citation>
    <scope>NUCLEOTIDE SEQUENCE [LARGE SCALE GENOMIC DNA]</scope>
    <source>
        <strain evidence="2">ATCC 19364 / DSM 1382 / NCIMB 9332 / VKM B-1759</strain>
    </source>
</reference>
<evidence type="ECO:0000313" key="2">
    <source>
        <dbReference type="Proteomes" id="UP000016587"/>
    </source>
</evidence>
<dbReference type="HOGENOM" id="CLU_126515_1_0_7"/>
<organism evidence="1 2">
    <name type="scientific">Megalodesulfovibrio gigas (strain ATCC 19364 / DSM 1382 / NCIMB 9332 / VKM B-1759)</name>
    <name type="common">Desulfovibrio gigas</name>
    <dbReference type="NCBI Taxonomy" id="1121448"/>
    <lineage>
        <taxon>Bacteria</taxon>
        <taxon>Pseudomonadati</taxon>
        <taxon>Thermodesulfobacteriota</taxon>
        <taxon>Desulfovibrionia</taxon>
        <taxon>Desulfovibrionales</taxon>
        <taxon>Desulfovibrionaceae</taxon>
        <taxon>Megalodesulfovibrio</taxon>
    </lineage>
</organism>